<keyword evidence="2" id="KW-1185">Reference proteome</keyword>
<comment type="caution">
    <text evidence="1">The sequence shown here is derived from an EMBL/GenBank/DDBJ whole genome shotgun (WGS) entry which is preliminary data.</text>
</comment>
<accession>A0ABP1J4H1</accession>
<proteinExistence type="predicted"/>
<organism evidence="1 2">
    <name type="scientific">Hexamita inflata</name>
    <dbReference type="NCBI Taxonomy" id="28002"/>
    <lineage>
        <taxon>Eukaryota</taxon>
        <taxon>Metamonada</taxon>
        <taxon>Diplomonadida</taxon>
        <taxon>Hexamitidae</taxon>
        <taxon>Hexamitinae</taxon>
        <taxon>Hexamita</taxon>
    </lineage>
</organism>
<sequence length="109" mass="13016">MIRSCFMIQDDYWQLVFFDLIEYLEFGVDFKELVRFSSLLVLHCYYVVTNLKNDISVCTNNKKIQKPAIKVFTCIFSIVIDCYRLCDEIQYNHPFIENFTIIVFQKSSV</sequence>
<gene>
    <name evidence="1" type="ORF">HINF_LOCUS33025</name>
</gene>
<protein>
    <submittedName>
        <fullName evidence="1">Hypothetical_protein</fullName>
    </submittedName>
</protein>
<name>A0ABP1J4H1_9EUKA</name>
<reference evidence="1 2" key="1">
    <citation type="submission" date="2024-07" db="EMBL/GenBank/DDBJ databases">
        <authorList>
            <person name="Akdeniz Z."/>
        </authorList>
    </citation>
    <scope>NUCLEOTIDE SEQUENCE [LARGE SCALE GENOMIC DNA]</scope>
</reference>
<evidence type="ECO:0000313" key="1">
    <source>
        <dbReference type="EMBL" id="CAL6030148.1"/>
    </source>
</evidence>
<dbReference type="EMBL" id="CAXDID020000114">
    <property type="protein sequence ID" value="CAL6030148.1"/>
    <property type="molecule type" value="Genomic_DNA"/>
</dbReference>
<dbReference type="Proteomes" id="UP001642409">
    <property type="component" value="Unassembled WGS sequence"/>
</dbReference>
<evidence type="ECO:0000313" key="2">
    <source>
        <dbReference type="Proteomes" id="UP001642409"/>
    </source>
</evidence>